<dbReference type="GO" id="GO:0016887">
    <property type="term" value="F:ATP hydrolysis activity"/>
    <property type="evidence" value="ECO:0007669"/>
    <property type="project" value="InterPro"/>
</dbReference>
<dbReference type="Pfam" id="PF00005">
    <property type="entry name" value="ABC_tran"/>
    <property type="match status" value="1"/>
</dbReference>
<dbReference type="PROSITE" id="PS50893">
    <property type="entry name" value="ABC_TRANSPORTER_2"/>
    <property type="match status" value="1"/>
</dbReference>
<dbReference type="InterPro" id="IPR003593">
    <property type="entry name" value="AAA+_ATPase"/>
</dbReference>
<dbReference type="SUPFAM" id="SSF52540">
    <property type="entry name" value="P-loop containing nucleoside triphosphate hydrolases"/>
    <property type="match status" value="1"/>
</dbReference>
<dbReference type="OrthoDB" id="9802264at2"/>
<dbReference type="InterPro" id="IPR050086">
    <property type="entry name" value="MetN_ABC_transporter-like"/>
</dbReference>
<evidence type="ECO:0000256" key="5">
    <source>
        <dbReference type="ARBA" id="ARBA00022840"/>
    </source>
</evidence>
<evidence type="ECO:0000256" key="1">
    <source>
        <dbReference type="ARBA" id="ARBA00004417"/>
    </source>
</evidence>
<proteinExistence type="predicted"/>
<dbReference type="Gene3D" id="3.40.50.300">
    <property type="entry name" value="P-loop containing nucleotide triphosphate hydrolases"/>
    <property type="match status" value="1"/>
</dbReference>
<dbReference type="InterPro" id="IPR012693">
    <property type="entry name" value="ABC_transpr_PhnC"/>
</dbReference>
<evidence type="ECO:0000313" key="10">
    <source>
        <dbReference type="EMBL" id="ABM05371.1"/>
    </source>
</evidence>
<evidence type="ECO:0000256" key="7">
    <source>
        <dbReference type="ARBA" id="ARBA00023136"/>
    </source>
</evidence>
<keyword evidence="2" id="KW-0813">Transport</keyword>
<accession>A1T0V6</accession>
<dbReference type="GO" id="GO:0005886">
    <property type="term" value="C:plasma membrane"/>
    <property type="evidence" value="ECO:0007669"/>
    <property type="project" value="UniProtKB-SubCell"/>
</dbReference>
<evidence type="ECO:0000256" key="4">
    <source>
        <dbReference type="ARBA" id="ARBA00022741"/>
    </source>
</evidence>
<dbReference type="PROSITE" id="PS00211">
    <property type="entry name" value="ABC_TRANSPORTER_1"/>
    <property type="match status" value="1"/>
</dbReference>
<protein>
    <submittedName>
        <fullName evidence="10">ABC phosphonate transporter ATP-binding protein</fullName>
    </submittedName>
</protein>
<evidence type="ECO:0000256" key="8">
    <source>
        <dbReference type="SAM" id="MobiDB-lite"/>
    </source>
</evidence>
<feature type="region of interest" description="Disordered" evidence="8">
    <location>
        <begin position="246"/>
        <end position="274"/>
    </location>
</feature>
<evidence type="ECO:0000256" key="6">
    <source>
        <dbReference type="ARBA" id="ARBA00022967"/>
    </source>
</evidence>
<reference evidence="10 11" key="1">
    <citation type="submission" date="2007-01" db="EMBL/GenBank/DDBJ databases">
        <title>Complete sequence of Psychromonas ingrahamii 37.</title>
        <authorList>
            <consortium name="US DOE Joint Genome Institute"/>
            <person name="Copeland A."/>
            <person name="Lucas S."/>
            <person name="Lapidus A."/>
            <person name="Barry K."/>
            <person name="Detter J.C."/>
            <person name="Glavina del Rio T."/>
            <person name="Hammon N."/>
            <person name="Israni S."/>
            <person name="Dalin E."/>
            <person name="Tice H."/>
            <person name="Pitluck S."/>
            <person name="Thompson L.S."/>
            <person name="Brettin T."/>
            <person name="Bruce D."/>
            <person name="Han C."/>
            <person name="Tapia R."/>
            <person name="Schmutz J."/>
            <person name="Larimer F."/>
            <person name="Land M."/>
            <person name="Hauser L."/>
            <person name="Kyrpides N."/>
            <person name="Ivanova N."/>
            <person name="Staley J."/>
            <person name="Richardson P."/>
        </authorList>
    </citation>
    <scope>NUCLEOTIDE SEQUENCE [LARGE SCALE GENOMIC DNA]</scope>
    <source>
        <strain evidence="10 11">37</strain>
    </source>
</reference>
<dbReference type="KEGG" id="pin:Ping_3694"/>
<dbReference type="GO" id="GO:0015416">
    <property type="term" value="F:ABC-type phosphonate transporter activity"/>
    <property type="evidence" value="ECO:0007669"/>
    <property type="project" value="InterPro"/>
</dbReference>
<name>A1T0V6_PSYIN</name>
<dbReference type="PANTHER" id="PTHR43166:SF6">
    <property type="entry name" value="PHOSPHONATES IMPORT ATP-BINDING PROTEIN PHNC"/>
    <property type="match status" value="1"/>
</dbReference>
<keyword evidence="7" id="KW-0472">Membrane</keyword>
<sequence length="274" mass="30205">MLIFDNVSRIYSDGTQAVKEVSIRLEKSGFCVLLGPSGAGKSTLMNMVNGLVEPSSGKIYLDGQPLEKKNLKMIQRSVSMIHQQLYLVPRLSVLSNVLTGVLPQAGFWLSMIKYFPVKDQQRACELLSEVGLEEKHLVRRASELSGGQQQRVAIARAFMASPKVVLADEPVASLDPAMSRSVLNSLKTAAQINGAAVLCTLHQMDYALEFADRIIALRDGEVFFDGPPSEMTADVQKRLYAIERENLDKQHSQSSETIKEPAQPRIVKMKEASA</sequence>
<gene>
    <name evidence="10" type="ordered locus">Ping_3694</name>
</gene>
<evidence type="ECO:0000259" key="9">
    <source>
        <dbReference type="PROSITE" id="PS50893"/>
    </source>
</evidence>
<keyword evidence="5 10" id="KW-0067">ATP-binding</keyword>
<feature type="domain" description="ABC transporter" evidence="9">
    <location>
        <begin position="2"/>
        <end position="244"/>
    </location>
</feature>
<comment type="subcellular location">
    <subcellularLocation>
        <location evidence="1">Cell inner membrane</location>
        <topology evidence="1">Peripheral membrane protein</topology>
    </subcellularLocation>
</comment>
<dbReference type="Proteomes" id="UP000000639">
    <property type="component" value="Chromosome"/>
</dbReference>
<keyword evidence="11" id="KW-1185">Reference proteome</keyword>
<dbReference type="STRING" id="357804.Ping_3694"/>
<evidence type="ECO:0000256" key="2">
    <source>
        <dbReference type="ARBA" id="ARBA00022448"/>
    </source>
</evidence>
<dbReference type="InterPro" id="IPR017871">
    <property type="entry name" value="ABC_transporter-like_CS"/>
</dbReference>
<keyword evidence="4" id="KW-0547">Nucleotide-binding</keyword>
<dbReference type="NCBIfam" id="TIGR02315">
    <property type="entry name" value="ABC_phnC"/>
    <property type="match status" value="1"/>
</dbReference>
<dbReference type="EMBL" id="CP000510">
    <property type="protein sequence ID" value="ABM05371.1"/>
    <property type="molecule type" value="Genomic_DNA"/>
</dbReference>
<dbReference type="InterPro" id="IPR003439">
    <property type="entry name" value="ABC_transporter-like_ATP-bd"/>
</dbReference>
<dbReference type="HOGENOM" id="CLU_000604_1_22_6"/>
<evidence type="ECO:0000313" key="11">
    <source>
        <dbReference type="Proteomes" id="UP000000639"/>
    </source>
</evidence>
<dbReference type="RefSeq" id="WP_011771919.1">
    <property type="nucleotide sequence ID" value="NC_008709.1"/>
</dbReference>
<keyword evidence="6" id="KW-1278">Translocase</keyword>
<dbReference type="CDD" id="cd03256">
    <property type="entry name" value="ABC_PhnC_transporter"/>
    <property type="match status" value="1"/>
</dbReference>
<dbReference type="GO" id="GO:0005524">
    <property type="term" value="F:ATP binding"/>
    <property type="evidence" value="ECO:0007669"/>
    <property type="project" value="UniProtKB-KW"/>
</dbReference>
<dbReference type="PANTHER" id="PTHR43166">
    <property type="entry name" value="AMINO ACID IMPORT ATP-BINDING PROTEIN"/>
    <property type="match status" value="1"/>
</dbReference>
<keyword evidence="3" id="KW-1003">Cell membrane</keyword>
<dbReference type="SMART" id="SM00382">
    <property type="entry name" value="AAA"/>
    <property type="match status" value="1"/>
</dbReference>
<dbReference type="eggNOG" id="COG3638">
    <property type="taxonomic scope" value="Bacteria"/>
</dbReference>
<dbReference type="AlphaFoldDB" id="A1T0V6"/>
<dbReference type="InterPro" id="IPR027417">
    <property type="entry name" value="P-loop_NTPase"/>
</dbReference>
<organism evidence="10 11">
    <name type="scientific">Psychromonas ingrahamii (strain DSM 17664 / CCUG 51855 / 37)</name>
    <dbReference type="NCBI Taxonomy" id="357804"/>
    <lineage>
        <taxon>Bacteria</taxon>
        <taxon>Pseudomonadati</taxon>
        <taxon>Pseudomonadota</taxon>
        <taxon>Gammaproteobacteria</taxon>
        <taxon>Alteromonadales</taxon>
        <taxon>Psychromonadaceae</taxon>
        <taxon>Psychromonas</taxon>
    </lineage>
</organism>
<evidence type="ECO:0000256" key="3">
    <source>
        <dbReference type="ARBA" id="ARBA00022475"/>
    </source>
</evidence>